<feature type="transmembrane region" description="Helical" evidence="1">
    <location>
        <begin position="12"/>
        <end position="34"/>
    </location>
</feature>
<protein>
    <submittedName>
        <fullName evidence="2">Uncharacterized protein</fullName>
    </submittedName>
</protein>
<accession>A0A444WGU3</accession>
<evidence type="ECO:0000313" key="2">
    <source>
        <dbReference type="EMBL" id="RYJ44934.1"/>
    </source>
</evidence>
<organism evidence="2 3">
    <name type="scientific">Flavobacterium beibuense</name>
    <dbReference type="NCBI Taxonomy" id="657326"/>
    <lineage>
        <taxon>Bacteria</taxon>
        <taxon>Pseudomonadati</taxon>
        <taxon>Bacteroidota</taxon>
        <taxon>Flavobacteriia</taxon>
        <taxon>Flavobacteriales</taxon>
        <taxon>Flavobacteriaceae</taxon>
        <taxon>Flavobacterium</taxon>
    </lineage>
</organism>
<comment type="caution">
    <text evidence="2">The sequence shown here is derived from an EMBL/GenBank/DDBJ whole genome shotgun (WGS) entry which is preliminary data.</text>
</comment>
<evidence type="ECO:0000313" key="3">
    <source>
        <dbReference type="Proteomes" id="UP000289775"/>
    </source>
</evidence>
<keyword evidence="1" id="KW-0472">Membrane</keyword>
<dbReference type="EMBL" id="JUIW01000002">
    <property type="protein sequence ID" value="RYJ44934.1"/>
    <property type="molecule type" value="Genomic_DNA"/>
</dbReference>
<evidence type="ECO:0000256" key="1">
    <source>
        <dbReference type="SAM" id="Phobius"/>
    </source>
</evidence>
<sequence>METSVNNFSFGIGMWQLFCILLLLLFAVGIFFLVRFVVKKNEKLIDYSCFDISFIN</sequence>
<gene>
    <name evidence="2" type="ORF">NU09_0568</name>
</gene>
<keyword evidence="1" id="KW-0812">Transmembrane</keyword>
<reference evidence="2 3" key="1">
    <citation type="submission" date="2014-12" db="EMBL/GenBank/DDBJ databases">
        <title>Genome sequence of Flavobacterium beibuense RSKm HC5.</title>
        <authorList>
            <person name="Kim J.F."/>
            <person name="Song J.Y."/>
            <person name="Kwak M.-J."/>
            <person name="Lee S.-W."/>
        </authorList>
    </citation>
    <scope>NUCLEOTIDE SEQUENCE [LARGE SCALE GENOMIC DNA]</scope>
    <source>
        <strain evidence="2 3">RSKm HC5</strain>
    </source>
</reference>
<proteinExistence type="predicted"/>
<name>A0A444WGU3_9FLAO</name>
<dbReference type="Proteomes" id="UP000289775">
    <property type="component" value="Unassembled WGS sequence"/>
</dbReference>
<dbReference type="AlphaFoldDB" id="A0A444WGU3"/>
<keyword evidence="3" id="KW-1185">Reference proteome</keyword>
<keyword evidence="1" id="KW-1133">Transmembrane helix</keyword>